<dbReference type="InterPro" id="IPR013103">
    <property type="entry name" value="RVT_2"/>
</dbReference>
<proteinExistence type="predicted"/>
<sequence>MAISMKNVPVEAHWSIGKVERYHSCIRRAYKIIVEELHGTGVNKDCMLQMAVKALNDTAGPNGPVPTLLVFGAYPKMTISDPPMPFVVQRANAIKKAMQEINKLRAKHYVNAALDHRNGPNTSSLHDLPINSDILVWQEGPTSVRPYYQLENDYQQAGDEQVNAETFTNDEVTAPRRNEQRTRNLPLRYRDTPNLVVFLKSDETICQTSFEKSRQKEIQGLLEKGVFDYVCLSDIPLGTRIFNSRFVDEVKNKGTDKAYEKSPLVAQAFNDKGKDFVLTQSPTIQRVSQHVILALSVTLQLNLYIRDISQAYVQSSTNLCRHFFIRPPPELAEEGTILKIIKHLYGIPEARNHWLNTYLRHHTDKLQMLQSTYDPCLLYSNCNDDLCILGIQTDDTLFGANETFCIKEQTQLAKAGFIAKGREMLTISTPIKFNGGKINLEEDNSITLTQAQHCENLSIIISKSIDTISPRSKIRKLLGPKEQYVAQRARGPYVASTCQPEASFDLSSSAQIIDPTETDIKQLIQRINWQIKNSYRGIKFVKLDEISLKVLVFVDSSFDNSKDLSSQIGFIVILADKENRANIIHWSSTKSKRKTRSVFAAELVGRTRLFIVYANIRFQKLVFVLNLIIYMFVVYLFYVLPTGVGALTSLVISRVIANPNNIRHYII</sequence>
<evidence type="ECO:0000256" key="1">
    <source>
        <dbReference type="SAM" id="Phobius"/>
    </source>
</evidence>
<dbReference type="AlphaFoldDB" id="A0A0B1P6N4"/>
<keyword evidence="1" id="KW-0472">Membrane</keyword>
<organism evidence="3 4">
    <name type="scientific">Uncinula necator</name>
    <name type="common">Grape powdery mildew</name>
    <dbReference type="NCBI Taxonomy" id="52586"/>
    <lineage>
        <taxon>Eukaryota</taxon>
        <taxon>Fungi</taxon>
        <taxon>Dikarya</taxon>
        <taxon>Ascomycota</taxon>
        <taxon>Pezizomycotina</taxon>
        <taxon>Leotiomycetes</taxon>
        <taxon>Erysiphales</taxon>
        <taxon>Erysiphaceae</taxon>
        <taxon>Erysiphe</taxon>
    </lineage>
</organism>
<evidence type="ECO:0000313" key="4">
    <source>
        <dbReference type="Proteomes" id="UP000030854"/>
    </source>
</evidence>
<keyword evidence="1" id="KW-1133">Transmembrane helix</keyword>
<dbReference type="Pfam" id="PF07727">
    <property type="entry name" value="RVT_2"/>
    <property type="match status" value="1"/>
</dbReference>
<comment type="caution">
    <text evidence="3">The sequence shown here is derived from an EMBL/GenBank/DDBJ whole genome shotgun (WGS) entry which is preliminary data.</text>
</comment>
<name>A0A0B1P6N4_UNCNE</name>
<keyword evidence="1" id="KW-0812">Transmembrane</keyword>
<dbReference type="STRING" id="52586.A0A0B1P6N4"/>
<evidence type="ECO:0000313" key="3">
    <source>
        <dbReference type="EMBL" id="KHJ34337.1"/>
    </source>
</evidence>
<keyword evidence="4" id="KW-1185">Reference proteome</keyword>
<feature type="domain" description="Reverse transcriptase Ty1/copia-type" evidence="2">
    <location>
        <begin position="232"/>
        <end position="453"/>
    </location>
</feature>
<feature type="transmembrane region" description="Helical" evidence="1">
    <location>
        <begin position="621"/>
        <end position="640"/>
    </location>
</feature>
<gene>
    <name evidence="3" type="ORF">EV44_g0920</name>
</gene>
<dbReference type="EMBL" id="JNVN01000929">
    <property type="protein sequence ID" value="KHJ34337.1"/>
    <property type="molecule type" value="Genomic_DNA"/>
</dbReference>
<accession>A0A0B1P6N4</accession>
<dbReference type="HOGENOM" id="CLU_002055_4_0_1"/>
<evidence type="ECO:0000259" key="2">
    <source>
        <dbReference type="Pfam" id="PF07727"/>
    </source>
</evidence>
<reference evidence="3 4" key="1">
    <citation type="journal article" date="2014" name="BMC Genomics">
        <title>Adaptive genomic structural variation in the grape powdery mildew pathogen, Erysiphe necator.</title>
        <authorList>
            <person name="Jones L."/>
            <person name="Riaz S."/>
            <person name="Morales-Cruz A."/>
            <person name="Amrine K.C."/>
            <person name="McGuire B."/>
            <person name="Gubler W.D."/>
            <person name="Walker M.A."/>
            <person name="Cantu D."/>
        </authorList>
    </citation>
    <scope>NUCLEOTIDE SEQUENCE [LARGE SCALE GENOMIC DNA]</scope>
    <source>
        <strain evidence="4">c</strain>
    </source>
</reference>
<protein>
    <recommendedName>
        <fullName evidence="2">Reverse transcriptase Ty1/copia-type domain-containing protein</fullName>
    </recommendedName>
</protein>
<dbReference type="Proteomes" id="UP000030854">
    <property type="component" value="Unassembled WGS sequence"/>
</dbReference>
<dbReference type="OMA" id="FIVYANI"/>